<gene>
    <name evidence="2" type="ORF">Syun_007440</name>
</gene>
<name>A0AAP0L246_9MAGN</name>
<feature type="region of interest" description="Disordered" evidence="1">
    <location>
        <begin position="66"/>
        <end position="148"/>
    </location>
</feature>
<evidence type="ECO:0000256" key="1">
    <source>
        <dbReference type="SAM" id="MobiDB-lite"/>
    </source>
</evidence>
<dbReference type="Proteomes" id="UP001420932">
    <property type="component" value="Unassembled WGS sequence"/>
</dbReference>
<dbReference type="AlphaFoldDB" id="A0AAP0L246"/>
<protein>
    <submittedName>
        <fullName evidence="2">Uncharacterized protein</fullName>
    </submittedName>
</protein>
<comment type="caution">
    <text evidence="2">The sequence shown here is derived from an EMBL/GenBank/DDBJ whole genome shotgun (WGS) entry which is preliminary data.</text>
</comment>
<dbReference type="EMBL" id="JBBNAF010000003">
    <property type="protein sequence ID" value="KAK9161099.1"/>
    <property type="molecule type" value="Genomic_DNA"/>
</dbReference>
<evidence type="ECO:0000313" key="2">
    <source>
        <dbReference type="EMBL" id="KAK9161099.1"/>
    </source>
</evidence>
<feature type="compositionally biased region" description="Basic and acidic residues" evidence="1">
    <location>
        <begin position="1"/>
        <end position="17"/>
    </location>
</feature>
<keyword evidence="3" id="KW-1185">Reference proteome</keyword>
<feature type="region of interest" description="Disordered" evidence="1">
    <location>
        <begin position="1"/>
        <end position="46"/>
    </location>
</feature>
<sequence length="148" mass="16657">MQTADDSRNSVKVEAISDCRGVGRSSGGGEAQSNQRRGKIAEATSVSEARRRRNLSCYWRGSDRWRHGSEEAAHSGSNAPQWRRTMRRGSNMARAGSEQADVGSSGGGWCTWRPPTVRRQRSRLNGQRPRALRRCGGGSRTDRRRWWR</sequence>
<accession>A0AAP0L246</accession>
<proteinExistence type="predicted"/>
<reference evidence="2 3" key="1">
    <citation type="submission" date="2024-01" db="EMBL/GenBank/DDBJ databases">
        <title>Genome assemblies of Stephania.</title>
        <authorList>
            <person name="Yang L."/>
        </authorList>
    </citation>
    <scope>NUCLEOTIDE SEQUENCE [LARGE SCALE GENOMIC DNA]</scope>
    <source>
        <strain evidence="2">YNDBR</strain>
        <tissue evidence="2">Leaf</tissue>
    </source>
</reference>
<evidence type="ECO:0000313" key="3">
    <source>
        <dbReference type="Proteomes" id="UP001420932"/>
    </source>
</evidence>
<organism evidence="2 3">
    <name type="scientific">Stephania yunnanensis</name>
    <dbReference type="NCBI Taxonomy" id="152371"/>
    <lineage>
        <taxon>Eukaryota</taxon>
        <taxon>Viridiplantae</taxon>
        <taxon>Streptophyta</taxon>
        <taxon>Embryophyta</taxon>
        <taxon>Tracheophyta</taxon>
        <taxon>Spermatophyta</taxon>
        <taxon>Magnoliopsida</taxon>
        <taxon>Ranunculales</taxon>
        <taxon>Menispermaceae</taxon>
        <taxon>Menispermoideae</taxon>
        <taxon>Cissampelideae</taxon>
        <taxon>Stephania</taxon>
    </lineage>
</organism>